<dbReference type="GO" id="GO:0034480">
    <property type="term" value="F:phosphatidylcholine phospholipase C activity"/>
    <property type="evidence" value="ECO:0007669"/>
    <property type="project" value="UniProtKB-EC"/>
</dbReference>
<dbReference type="GO" id="GO:0016042">
    <property type="term" value="P:lipid catabolic process"/>
    <property type="evidence" value="ECO:0007669"/>
    <property type="project" value="InterPro"/>
</dbReference>
<dbReference type="InterPro" id="IPR006311">
    <property type="entry name" value="TAT_signal"/>
</dbReference>
<evidence type="ECO:0000256" key="3">
    <source>
        <dbReference type="ARBA" id="ARBA00022801"/>
    </source>
</evidence>
<feature type="domain" description="Bacterial phospholipase C C-terminal" evidence="6">
    <location>
        <begin position="606"/>
        <end position="684"/>
    </location>
</feature>
<feature type="chain" id="PRO_5039949114" description="phospholipase C" evidence="5">
    <location>
        <begin position="20"/>
        <end position="699"/>
    </location>
</feature>
<accession>A0A9J7BRY0</accession>
<evidence type="ECO:0000256" key="4">
    <source>
        <dbReference type="SAM" id="MobiDB-lite"/>
    </source>
</evidence>
<evidence type="ECO:0000313" key="8">
    <source>
        <dbReference type="Proteomes" id="UP001059380"/>
    </source>
</evidence>
<dbReference type="CDD" id="cd16014">
    <property type="entry name" value="PLC"/>
    <property type="match status" value="1"/>
</dbReference>
<feature type="region of interest" description="Disordered" evidence="4">
    <location>
        <begin position="490"/>
        <end position="509"/>
    </location>
</feature>
<feature type="signal peptide" evidence="5">
    <location>
        <begin position="1"/>
        <end position="19"/>
    </location>
</feature>
<proteinExistence type="inferred from homology"/>
<dbReference type="RefSeq" id="WP_260793238.1">
    <property type="nucleotide sequence ID" value="NZ_CP093313.1"/>
</dbReference>
<keyword evidence="5" id="KW-0732">Signal</keyword>
<evidence type="ECO:0000313" key="7">
    <source>
        <dbReference type="EMBL" id="UWZ83805.1"/>
    </source>
</evidence>
<dbReference type="SUPFAM" id="SSF53649">
    <property type="entry name" value="Alkaline phosphatase-like"/>
    <property type="match status" value="1"/>
</dbReference>
<gene>
    <name evidence="7" type="ORF">MOP44_24980</name>
</gene>
<organism evidence="7 8">
    <name type="scientific">Occallatibacter riparius</name>
    <dbReference type="NCBI Taxonomy" id="1002689"/>
    <lineage>
        <taxon>Bacteria</taxon>
        <taxon>Pseudomonadati</taxon>
        <taxon>Acidobacteriota</taxon>
        <taxon>Terriglobia</taxon>
        <taxon>Terriglobales</taxon>
        <taxon>Acidobacteriaceae</taxon>
        <taxon>Occallatibacter</taxon>
    </lineage>
</organism>
<dbReference type="EMBL" id="CP093313">
    <property type="protein sequence ID" value="UWZ83805.1"/>
    <property type="molecule type" value="Genomic_DNA"/>
</dbReference>
<dbReference type="Proteomes" id="UP001059380">
    <property type="component" value="Chromosome"/>
</dbReference>
<reference evidence="7" key="1">
    <citation type="submission" date="2021-04" db="EMBL/GenBank/DDBJ databases">
        <title>Phylogenetic analysis of Acidobacteriaceae.</title>
        <authorList>
            <person name="Qiu L."/>
            <person name="Zhang Q."/>
        </authorList>
    </citation>
    <scope>NUCLEOTIDE SEQUENCE</scope>
    <source>
        <strain evidence="7">DSM 25168</strain>
    </source>
</reference>
<dbReference type="PANTHER" id="PTHR31956">
    <property type="entry name" value="NON-SPECIFIC PHOSPHOLIPASE C4-RELATED"/>
    <property type="match status" value="1"/>
</dbReference>
<keyword evidence="8" id="KW-1185">Reference proteome</keyword>
<comment type="similarity">
    <text evidence="1">Belongs to the bacterial phospholipase C family.</text>
</comment>
<name>A0A9J7BRY0_9BACT</name>
<dbReference type="PANTHER" id="PTHR31956:SF1">
    <property type="entry name" value="NON-SPECIFIC PHOSPHOLIPASE C1"/>
    <property type="match status" value="1"/>
</dbReference>
<feature type="domain" description="Bacterial phospholipase C C-terminal" evidence="6">
    <location>
        <begin position="509"/>
        <end position="595"/>
    </location>
</feature>
<dbReference type="InterPro" id="IPR017850">
    <property type="entry name" value="Alkaline_phosphatase_core_sf"/>
</dbReference>
<dbReference type="KEGG" id="orp:MOP44_24980"/>
<dbReference type="Pfam" id="PF04185">
    <property type="entry name" value="Phosphoesterase"/>
    <property type="match status" value="1"/>
</dbReference>
<sequence>MATNRRAFLKLLGSGAVSAAFPASIARALEHEGNHRTGTIADVEHIVILMQENRSFDHYFGSLRGVRGFGDPRVQKFANGDPVWYQPDGSNGHVLPFRPDLSNLGLTFIEDTDHSWDLTHIAWNQGIYDGWVQTKGTTSMAYLTRQDIPFHYALADAFTVCDDYHCSLLGPTDPNRYHMWTGWVGNDGNGGGPVLSNAEAGYDWSTYPERLSKAGISWKVYQDAGDGLDGPDYWGWTGNAYIGNYGDNSLLYFHQYQNSAPGSALYEAALRGTNIKALSGSNPQVAPHLVDQFRADVMANSLPQVSYIVAPEAYSEHPNWPADYGAWYIAQFLDALTANPEVWSKTAIFLTYDENDGLFDHKVPPTPPMNRAQGISMVSTVNEIFPGDSSFMPGPIGFGLRVPMIVISPWSKGGYVSSEVFDHTSLIQFIERRFAHGNPALMESNITPWRRAVAGDLTSAFDFRKPNTKFVALPDTSSYVPPNQDRYQDYVPTPPANQSLPPQEAGTRPARPVPYELFAHGQANVAAGTFSIEFGNGGKTAVFQVRSGNSSLGPWTYTVGTHDSVSDTWPLTSNNLTGYDLSVYGPNGFLRTFKGGLSATSANLDVRTRYRKEDNAITLAGRNLGSSAVKIRLTDVYSGEVETGEIAAGEWGERTFHLHKTHGWYDFVVEVEQDAGFRYQIAGHVETGEESMTDPAIGA</sequence>
<dbReference type="InterPro" id="IPR007312">
    <property type="entry name" value="Phosphoesterase"/>
</dbReference>
<dbReference type="Gene3D" id="3.40.720.10">
    <property type="entry name" value="Alkaline Phosphatase, subunit A"/>
    <property type="match status" value="2"/>
</dbReference>
<dbReference type="Pfam" id="PF05506">
    <property type="entry name" value="PLipase_C_C"/>
    <property type="match status" value="2"/>
</dbReference>
<evidence type="ECO:0000259" key="6">
    <source>
        <dbReference type="Pfam" id="PF05506"/>
    </source>
</evidence>
<dbReference type="PROSITE" id="PS51318">
    <property type="entry name" value="TAT"/>
    <property type="match status" value="1"/>
</dbReference>
<protein>
    <recommendedName>
        <fullName evidence="2">phospholipase C</fullName>
        <ecNumber evidence="2">3.1.4.3</ecNumber>
    </recommendedName>
</protein>
<evidence type="ECO:0000256" key="5">
    <source>
        <dbReference type="SAM" id="SignalP"/>
    </source>
</evidence>
<evidence type="ECO:0000256" key="1">
    <source>
        <dbReference type="ARBA" id="ARBA00009717"/>
    </source>
</evidence>
<dbReference type="InterPro" id="IPR008475">
    <property type="entry name" value="PLipase_C_C"/>
</dbReference>
<keyword evidence="3" id="KW-0378">Hydrolase</keyword>
<dbReference type="AlphaFoldDB" id="A0A9J7BRY0"/>
<dbReference type="NCBIfam" id="TIGR03396">
    <property type="entry name" value="PC_PLC"/>
    <property type="match status" value="1"/>
</dbReference>
<dbReference type="InterPro" id="IPR017767">
    <property type="entry name" value="PC-PLC"/>
</dbReference>
<dbReference type="EC" id="3.1.4.3" evidence="2"/>
<evidence type="ECO:0000256" key="2">
    <source>
        <dbReference type="ARBA" id="ARBA00012018"/>
    </source>
</evidence>